<dbReference type="KEGG" id="tact:SG35_028925"/>
<dbReference type="EMBL" id="CP059736">
    <property type="protein sequence ID" value="WDE02438.1"/>
    <property type="molecule type" value="Genomic_DNA"/>
</dbReference>
<dbReference type="RefSeq" id="WP_044832652.1">
    <property type="nucleotide sequence ID" value="NZ_CP059736.1"/>
</dbReference>
<evidence type="ECO:0000256" key="4">
    <source>
        <dbReference type="ARBA" id="ARBA00023136"/>
    </source>
</evidence>
<dbReference type="PANTHER" id="PTHR35518">
    <property type="entry name" value="MAINTENANCE OF TELOMOERE CAPPING"/>
    <property type="match status" value="1"/>
</dbReference>
<dbReference type="Proteomes" id="UP000032568">
    <property type="component" value="Chromosome pTact"/>
</dbReference>
<evidence type="ECO:0000313" key="6">
    <source>
        <dbReference type="EMBL" id="WDE02438.1"/>
    </source>
</evidence>
<comment type="subcellular location">
    <subcellularLocation>
        <location evidence="1">Membrane</location>
    </subcellularLocation>
</comment>
<name>A0AAE9YZK7_9GAMM</name>
<dbReference type="Gene3D" id="3.20.20.190">
    <property type="entry name" value="Phosphatidylinositol (PI) phosphodiesterase"/>
    <property type="match status" value="1"/>
</dbReference>
<dbReference type="AlphaFoldDB" id="A0AAE9YZK7"/>
<dbReference type="PANTHER" id="PTHR35518:SF2">
    <property type="entry name" value="MAINTENANCE OF TELOMERE CAPPING PROTEIN 6"/>
    <property type="match status" value="1"/>
</dbReference>
<keyword evidence="7" id="KW-1185">Reference proteome</keyword>
<dbReference type="SUPFAM" id="SSF56436">
    <property type="entry name" value="C-type lectin-like"/>
    <property type="match status" value="1"/>
</dbReference>
<dbReference type="Gene3D" id="3.10.100.10">
    <property type="entry name" value="Mannose-Binding Protein A, subunit A"/>
    <property type="match status" value="1"/>
</dbReference>
<keyword evidence="4" id="KW-0472">Membrane</keyword>
<dbReference type="GO" id="GO:0016020">
    <property type="term" value="C:membrane"/>
    <property type="evidence" value="ECO:0007669"/>
    <property type="project" value="UniProtKB-SubCell"/>
</dbReference>
<evidence type="ECO:0008006" key="8">
    <source>
        <dbReference type="Google" id="ProtNLM"/>
    </source>
</evidence>
<dbReference type="InterPro" id="IPR051008">
    <property type="entry name" value="Telomere_Capping_Maintenance"/>
</dbReference>
<reference evidence="6 7" key="2">
    <citation type="journal article" date="2022" name="Mar. Drugs">
        <title>Bioassay-Guided Fractionation Leads to the Detection of Cholic Acid Generated by the Rare Thalassomonas sp.</title>
        <authorList>
            <person name="Pheiffer F."/>
            <person name="Schneider Y.K."/>
            <person name="Hansen E.H."/>
            <person name="Andersen J.H."/>
            <person name="Isaksson J."/>
            <person name="Busche T."/>
            <person name="R C."/>
            <person name="Kalinowski J."/>
            <person name="Zyl L.V."/>
            <person name="Trindade M."/>
        </authorList>
    </citation>
    <scope>NUCLEOTIDE SEQUENCE [LARGE SCALE GENOMIC DNA]</scope>
    <source>
        <strain evidence="6 7">A5K-106</strain>
    </source>
</reference>
<keyword evidence="3" id="KW-1133">Transmembrane helix</keyword>
<evidence type="ECO:0000256" key="2">
    <source>
        <dbReference type="ARBA" id="ARBA00022692"/>
    </source>
</evidence>
<dbReference type="InterPro" id="IPR017946">
    <property type="entry name" value="PLC-like_Pdiesterase_TIM-brl"/>
</dbReference>
<dbReference type="GO" id="GO:0006629">
    <property type="term" value="P:lipid metabolic process"/>
    <property type="evidence" value="ECO:0007669"/>
    <property type="project" value="InterPro"/>
</dbReference>
<evidence type="ECO:0000256" key="1">
    <source>
        <dbReference type="ARBA" id="ARBA00004370"/>
    </source>
</evidence>
<protein>
    <recommendedName>
        <fullName evidence="8">C-type lectin domain-containing protein</fullName>
    </recommendedName>
</protein>
<keyword evidence="2" id="KW-0812">Transmembrane</keyword>
<evidence type="ECO:0000313" key="7">
    <source>
        <dbReference type="Proteomes" id="UP000032568"/>
    </source>
</evidence>
<evidence type="ECO:0000256" key="3">
    <source>
        <dbReference type="ARBA" id="ARBA00022989"/>
    </source>
</evidence>
<gene>
    <name evidence="6" type="ORF">SG35_028925</name>
</gene>
<accession>A0AAE9YZK7</accession>
<reference evidence="6 7" key="1">
    <citation type="journal article" date="2015" name="Genome Announc.">
        <title>Draft Genome Sequences of Marine Isolates of Thalassomonas viridans and Thalassomonas actiniarum.</title>
        <authorList>
            <person name="Olonade I."/>
            <person name="van Zyl L.J."/>
            <person name="Trindade M."/>
        </authorList>
    </citation>
    <scope>NUCLEOTIDE SEQUENCE [LARGE SCALE GENOMIC DNA]</scope>
    <source>
        <strain evidence="6 7">A5K-106</strain>
    </source>
</reference>
<proteinExistence type="predicted"/>
<sequence>MNIFRYVIGLTLISLMPSGVAQAESVSEFRNSNDYVRLRAQTSLDENAPFSQATQIQAHNSFNSSAYASGINYIDPNHTLSTTQLLDMGIRSLNFDIHYILNISSPWPWEWQKKLMLCHGQDNHEGCSGGERYLSEGLEELADWLAANPGELVFMYFQDEMEGQYGKAADIIERTVGEYVYHPEGMSCEDGIPVEMSRREILDSGKTLVLNSKCGNAGGWEHLVYNGYKKASGKSGGGTDNNIVLDHNCFGKYDQADFNSRMITVYEDRTTLGQMFTNTPQISAADIEFALSCGVGQIGMDKIHPNDDARIDALLWSWAQGEPNNNGGEQDCLRHNASGRFYDYRCDNNHYAFGCQNAAGNWYVTDSTSVWDDGNAVCTAETNGEYGFAVPVNKYQNERLMAAKLGKSVDNVWLNFTDQGEEGKWVAPMANISINFAEHTLQPYGDQFTSGQVSVEDEGARLRLTGNNWQSIAVDYVITPNTVVELDFSSAVEGELHGFGFDVDNVYGGYKERINFAGTQDAGDVAAYDNYPGDGATKHYVINIGLHDSGYKHRMYFLVDNDETEVGESVFSNVKIYERYDSQVNFADHELLAYAGDEISSGDVSVEDDGATLRMTGSLWRAIKMPRQIADGTVLSFDFASNAQGEIHGIGFDSDLNNSAENRFSLYGSQDTSDISDFASYSGDGVTRYNIPVGRYYTGEMQYLFFVTDDDAAAAGESVFSNLIISEVQVP</sequence>
<feature type="signal peptide" evidence="5">
    <location>
        <begin position="1"/>
        <end position="23"/>
    </location>
</feature>
<organism evidence="6 7">
    <name type="scientific">Thalassomonas actiniarum</name>
    <dbReference type="NCBI Taxonomy" id="485447"/>
    <lineage>
        <taxon>Bacteria</taxon>
        <taxon>Pseudomonadati</taxon>
        <taxon>Pseudomonadota</taxon>
        <taxon>Gammaproteobacteria</taxon>
        <taxon>Alteromonadales</taxon>
        <taxon>Colwelliaceae</taxon>
        <taxon>Thalassomonas</taxon>
    </lineage>
</organism>
<dbReference type="PROSITE" id="PS50007">
    <property type="entry name" value="PIPLC_X_DOMAIN"/>
    <property type="match status" value="1"/>
</dbReference>
<dbReference type="Pfam" id="PF26146">
    <property type="entry name" value="PI-PLC_X"/>
    <property type="match status" value="1"/>
</dbReference>
<dbReference type="InterPro" id="IPR016186">
    <property type="entry name" value="C-type_lectin-like/link_sf"/>
</dbReference>
<dbReference type="InterPro" id="IPR016187">
    <property type="entry name" value="CTDL_fold"/>
</dbReference>
<feature type="chain" id="PRO_5041915338" description="C-type lectin domain-containing protein" evidence="5">
    <location>
        <begin position="24"/>
        <end position="731"/>
    </location>
</feature>
<evidence type="ECO:0000256" key="5">
    <source>
        <dbReference type="SAM" id="SignalP"/>
    </source>
</evidence>
<keyword evidence="5" id="KW-0732">Signal</keyword>
<dbReference type="SUPFAM" id="SSF51695">
    <property type="entry name" value="PLC-like phosphodiesterases"/>
    <property type="match status" value="1"/>
</dbReference>
<dbReference type="GO" id="GO:0008081">
    <property type="term" value="F:phosphoric diester hydrolase activity"/>
    <property type="evidence" value="ECO:0007669"/>
    <property type="project" value="InterPro"/>
</dbReference>